<evidence type="ECO:0000256" key="16">
    <source>
        <dbReference type="RuleBase" id="RU000688"/>
    </source>
</evidence>
<evidence type="ECO:0000313" key="19">
    <source>
        <dbReference type="Ensembl" id="ENSSFAP00005044753.1"/>
    </source>
</evidence>
<organism evidence="19 20">
    <name type="scientific">Salarias fasciatus</name>
    <name type="common">Jewelled blenny</name>
    <name type="synonym">Blennius fasciatus</name>
    <dbReference type="NCBI Taxonomy" id="181472"/>
    <lineage>
        <taxon>Eukaryota</taxon>
        <taxon>Metazoa</taxon>
        <taxon>Chordata</taxon>
        <taxon>Craniata</taxon>
        <taxon>Vertebrata</taxon>
        <taxon>Euteleostomi</taxon>
        <taxon>Actinopterygii</taxon>
        <taxon>Neopterygii</taxon>
        <taxon>Teleostei</taxon>
        <taxon>Neoteleostei</taxon>
        <taxon>Acanthomorphata</taxon>
        <taxon>Ovalentaria</taxon>
        <taxon>Blenniimorphae</taxon>
        <taxon>Blenniiformes</taxon>
        <taxon>Blennioidei</taxon>
        <taxon>Blenniidae</taxon>
        <taxon>Salariinae</taxon>
        <taxon>Salarias</taxon>
    </lineage>
</organism>
<dbReference type="FunCoup" id="A0A672IS80">
    <property type="interactions" value="1"/>
</dbReference>
<dbReference type="OMA" id="SEKWPSG"/>
<dbReference type="PRINTS" id="PR01012">
    <property type="entry name" value="NRPEPTIDEYR"/>
</dbReference>
<evidence type="ECO:0000256" key="6">
    <source>
        <dbReference type="ARBA" id="ARBA00022989"/>
    </source>
</evidence>
<feature type="transmembrane region" description="Helical" evidence="17">
    <location>
        <begin position="95"/>
        <end position="120"/>
    </location>
</feature>
<reference evidence="19" key="2">
    <citation type="submission" date="2025-08" db="UniProtKB">
        <authorList>
            <consortium name="Ensembl"/>
        </authorList>
    </citation>
    <scope>IDENTIFICATION</scope>
</reference>
<reference evidence="19" key="3">
    <citation type="submission" date="2025-09" db="UniProtKB">
        <authorList>
            <consortium name="Ensembl"/>
        </authorList>
    </citation>
    <scope>IDENTIFICATION</scope>
</reference>
<evidence type="ECO:0000256" key="15">
    <source>
        <dbReference type="ARBA" id="ARBA00032013"/>
    </source>
</evidence>
<evidence type="ECO:0000256" key="5">
    <source>
        <dbReference type="ARBA" id="ARBA00022692"/>
    </source>
</evidence>
<evidence type="ECO:0000256" key="12">
    <source>
        <dbReference type="ARBA" id="ARBA00023180"/>
    </source>
</evidence>
<evidence type="ECO:0000259" key="18">
    <source>
        <dbReference type="PROSITE" id="PS50262"/>
    </source>
</evidence>
<accession>A0A672IS80</accession>
<feature type="transmembrane region" description="Helical" evidence="17">
    <location>
        <begin position="224"/>
        <end position="251"/>
    </location>
</feature>
<keyword evidence="10" id="KW-1015">Disulfide bond</keyword>
<keyword evidence="12" id="KW-0325">Glycoprotein</keyword>
<evidence type="ECO:0000256" key="1">
    <source>
        <dbReference type="ARBA" id="ARBA00004651"/>
    </source>
</evidence>
<feature type="domain" description="G-protein coupled receptors family 1 profile" evidence="18">
    <location>
        <begin position="74"/>
        <end position="330"/>
    </location>
</feature>
<keyword evidence="7 16" id="KW-0297">G-protein coupled receptor</keyword>
<dbReference type="Gene3D" id="1.20.1070.10">
    <property type="entry name" value="Rhodopsin 7-helix transmembrane proteins"/>
    <property type="match status" value="1"/>
</dbReference>
<evidence type="ECO:0000256" key="3">
    <source>
        <dbReference type="ARBA" id="ARBA00019472"/>
    </source>
</evidence>
<dbReference type="Pfam" id="PF00001">
    <property type="entry name" value="7tm_1"/>
    <property type="match status" value="1"/>
</dbReference>
<dbReference type="InParanoid" id="A0A672IS80"/>
<dbReference type="GO" id="GO:0005929">
    <property type="term" value="C:cilium"/>
    <property type="evidence" value="ECO:0007669"/>
    <property type="project" value="UniProtKB-ARBA"/>
</dbReference>
<evidence type="ECO:0000256" key="17">
    <source>
        <dbReference type="SAM" id="Phobius"/>
    </source>
</evidence>
<dbReference type="InterPro" id="IPR000276">
    <property type="entry name" value="GPCR_Rhodpsn"/>
</dbReference>
<keyword evidence="6 17" id="KW-1133">Transmembrane helix</keyword>
<protein>
    <recommendedName>
        <fullName evidence="3">Neuropeptide Y receptor type 2</fullName>
    </recommendedName>
    <alternativeName>
        <fullName evidence="15">NPY-Y2 receptor</fullName>
    </alternativeName>
</protein>
<proteinExistence type="inferred from homology"/>
<evidence type="ECO:0000256" key="8">
    <source>
        <dbReference type="ARBA" id="ARBA00023136"/>
    </source>
</evidence>
<feature type="transmembrane region" description="Helical" evidence="17">
    <location>
        <begin position="61"/>
        <end position="83"/>
    </location>
</feature>
<dbReference type="Proteomes" id="UP000472267">
    <property type="component" value="Chromosome 2"/>
</dbReference>
<keyword evidence="5 16" id="KW-0812">Transmembrane</keyword>
<dbReference type="PANTHER" id="PTHR24235">
    <property type="entry name" value="NEUROPEPTIDE Y RECEPTOR"/>
    <property type="match status" value="1"/>
</dbReference>
<keyword evidence="9" id="KW-0564">Palmitate</keyword>
<dbReference type="PRINTS" id="PR01014">
    <property type="entry name" value="NRPEPTIDEY2R"/>
</dbReference>
<keyword evidence="13 16" id="KW-0807">Transducer</keyword>
<sequence>ADFLLINICFSYPPPDTSNSSGDGDASETETSALLNDSLGSHNHGFHTDITKHLGVQITLITAYSLIILLGLLGNALVIYMIIRYRNMRTVTNFFIANLALADLLVDTLCLPFTLVYTLLDEWKFGAVLCHMVPFAQALSVHVSILTLTVIALERYRCIVFHLGRRLTWSSSFLIMALTWTVSAILAAPLAIFREYRNEEIPSIDLHIAVCSEKWPRGTSRDGVIYSLSMLLLQYIIPLAIISYAYICIWVKLKNHISPSSRNDSIARRKKTTKMLALVVVVFAICWLPFHVFQLASDLDLVLRFQEFKLIYTLFHIVAMCSTFANPLLYGWMNKNYRNGFLMVFRCEDKPDSFHTEGSFRTRSTRALTLNGRNGGHPPTAV</sequence>
<keyword evidence="4" id="KW-1003">Cell membrane</keyword>
<dbReference type="FunFam" id="1.20.1070.10:FF:000158">
    <property type="entry name" value="Neuropeptide Y receptor type 2"/>
    <property type="match status" value="1"/>
</dbReference>
<feature type="transmembrane region" description="Helical" evidence="17">
    <location>
        <begin position="132"/>
        <end position="153"/>
    </location>
</feature>
<dbReference type="GO" id="GO:0004983">
    <property type="term" value="F:neuropeptide Y receptor activity"/>
    <property type="evidence" value="ECO:0007669"/>
    <property type="project" value="InterPro"/>
</dbReference>
<evidence type="ECO:0000256" key="9">
    <source>
        <dbReference type="ARBA" id="ARBA00023139"/>
    </source>
</evidence>
<dbReference type="GO" id="GO:0007193">
    <property type="term" value="P:adenylate cyclase-inhibiting G protein-coupled receptor signaling pathway"/>
    <property type="evidence" value="ECO:0007669"/>
    <property type="project" value="UniProtKB-ARBA"/>
</dbReference>
<dbReference type="InterPro" id="IPR001358">
    <property type="entry name" value="NPY2_rcpt"/>
</dbReference>
<dbReference type="PROSITE" id="PS50262">
    <property type="entry name" value="G_PROTEIN_RECEP_F1_2"/>
    <property type="match status" value="1"/>
</dbReference>
<evidence type="ECO:0000256" key="7">
    <source>
        <dbReference type="ARBA" id="ARBA00023040"/>
    </source>
</evidence>
<comment type="subcellular location">
    <subcellularLocation>
        <location evidence="1">Cell membrane</location>
        <topology evidence="1">Multi-pass membrane protein</topology>
    </subcellularLocation>
</comment>
<dbReference type="Ensembl" id="ENSSFAT00005046323.1">
    <property type="protein sequence ID" value="ENSSFAP00005044753.1"/>
    <property type="gene ID" value="ENSSFAG00005021991.1"/>
</dbReference>
<evidence type="ECO:0000256" key="4">
    <source>
        <dbReference type="ARBA" id="ARBA00022475"/>
    </source>
</evidence>
<evidence type="ECO:0000256" key="11">
    <source>
        <dbReference type="ARBA" id="ARBA00023170"/>
    </source>
</evidence>
<keyword evidence="8 17" id="KW-0472">Membrane</keyword>
<evidence type="ECO:0000256" key="13">
    <source>
        <dbReference type="ARBA" id="ARBA00023224"/>
    </source>
</evidence>
<dbReference type="InterPro" id="IPR000611">
    <property type="entry name" value="NPY_rcpt"/>
</dbReference>
<feature type="transmembrane region" description="Helical" evidence="17">
    <location>
        <begin position="173"/>
        <end position="193"/>
    </location>
</feature>
<name>A0A672IS80_SALFA</name>
<feature type="transmembrane region" description="Helical" evidence="17">
    <location>
        <begin position="272"/>
        <end position="290"/>
    </location>
</feature>
<dbReference type="InterPro" id="IPR017452">
    <property type="entry name" value="GPCR_Rhodpsn_7TM"/>
</dbReference>
<dbReference type="GO" id="GO:0005886">
    <property type="term" value="C:plasma membrane"/>
    <property type="evidence" value="ECO:0007669"/>
    <property type="project" value="UniProtKB-SubCell"/>
</dbReference>
<evidence type="ECO:0000256" key="2">
    <source>
        <dbReference type="ARBA" id="ARBA00010663"/>
    </source>
</evidence>
<dbReference type="PRINTS" id="PR00237">
    <property type="entry name" value="GPCRRHODOPSN"/>
</dbReference>
<evidence type="ECO:0000256" key="10">
    <source>
        <dbReference type="ARBA" id="ARBA00023157"/>
    </source>
</evidence>
<dbReference type="AlphaFoldDB" id="A0A672IS80"/>
<dbReference type="SUPFAM" id="SSF81321">
    <property type="entry name" value="Family A G protein-coupled receptor-like"/>
    <property type="match status" value="1"/>
</dbReference>
<keyword evidence="20" id="KW-1185">Reference proteome</keyword>
<keyword evidence="14" id="KW-0449">Lipoprotein</keyword>
<evidence type="ECO:0000256" key="14">
    <source>
        <dbReference type="ARBA" id="ARBA00023288"/>
    </source>
</evidence>
<keyword evidence="11 16" id="KW-0675">Receptor</keyword>
<comment type="similarity">
    <text evidence="2 16">Belongs to the G-protein coupled receptor 1 family.</text>
</comment>
<feature type="transmembrane region" description="Helical" evidence="17">
    <location>
        <begin position="310"/>
        <end position="333"/>
    </location>
</feature>
<evidence type="ECO:0000313" key="20">
    <source>
        <dbReference type="Proteomes" id="UP000472267"/>
    </source>
</evidence>
<dbReference type="SMART" id="SM01381">
    <property type="entry name" value="7TM_GPCR_Srsx"/>
    <property type="match status" value="1"/>
</dbReference>
<dbReference type="PROSITE" id="PS00237">
    <property type="entry name" value="G_PROTEIN_RECEP_F1_1"/>
    <property type="match status" value="1"/>
</dbReference>
<reference evidence="19" key="1">
    <citation type="submission" date="2019-06" db="EMBL/GenBank/DDBJ databases">
        <authorList>
            <consortium name="Wellcome Sanger Institute Data Sharing"/>
        </authorList>
    </citation>
    <scope>NUCLEOTIDE SEQUENCE [LARGE SCALE GENOMIC DNA]</scope>
</reference>
<dbReference type="PANTHER" id="PTHR24235:SF22">
    <property type="entry name" value="NEUROPEPTIDE Y RECEPTOR TYPE 2"/>
    <property type="match status" value="1"/>
</dbReference>